<feature type="non-terminal residue" evidence="10">
    <location>
        <position position="1"/>
    </location>
</feature>
<reference evidence="10" key="1">
    <citation type="journal article" date="2007" name="Comp. Biochem. Physiol. C Toxicol. Pharmacol.">
        <title>Glutathione S-transferase from the Icelandic scallop (Chlamys islandica): isolation and partial characterization.</title>
        <authorList>
            <person name="Myrnes B."/>
            <person name="Nilsen I.W."/>
        </authorList>
    </citation>
    <scope>NUCLEOTIDE SEQUENCE</scope>
    <source>
        <tissue evidence="10">Digestive gland</tissue>
    </source>
</reference>
<dbReference type="SUPFAM" id="SSF47616">
    <property type="entry name" value="GST C-terminal domain-like"/>
    <property type="match status" value="1"/>
</dbReference>
<dbReference type="SUPFAM" id="SSF52833">
    <property type="entry name" value="Thioredoxin-like"/>
    <property type="match status" value="1"/>
</dbReference>
<feature type="domain" description="GST N-terminal" evidence="8">
    <location>
        <begin position="1"/>
        <end position="78"/>
    </location>
</feature>
<dbReference type="AlphaFoldDB" id="Q0P7I5"/>
<keyword evidence="6 10" id="KW-0808">Transferase</keyword>
<dbReference type="InterPro" id="IPR010987">
    <property type="entry name" value="Glutathione-S-Trfase_C-like"/>
</dbReference>
<comment type="similarity">
    <text evidence="3">Belongs to the GST superfamily. Mu family.</text>
</comment>
<dbReference type="PANTHER" id="PTHR11571:SF222">
    <property type="entry name" value="GLUTATHIONE TRANSFERASE"/>
    <property type="match status" value="1"/>
</dbReference>
<evidence type="ECO:0000259" key="9">
    <source>
        <dbReference type="PROSITE" id="PS50405"/>
    </source>
</evidence>
<comment type="function">
    <text evidence="1">GST isoenzymes appear to play a central role in the parasite detoxification system. Other functions are also suspected including a role in increasing the solubility of haematin in the parasite gut.</text>
</comment>
<dbReference type="InterPro" id="IPR050213">
    <property type="entry name" value="GST_superfamily"/>
</dbReference>
<dbReference type="GO" id="GO:0006749">
    <property type="term" value="P:glutathione metabolic process"/>
    <property type="evidence" value="ECO:0007669"/>
    <property type="project" value="TreeGrafter"/>
</dbReference>
<comment type="subunit">
    <text evidence="4">Homodimer.</text>
</comment>
<dbReference type="InterPro" id="IPR036282">
    <property type="entry name" value="Glutathione-S-Trfase_C_sf"/>
</dbReference>
<dbReference type="Gene3D" id="1.20.1050.10">
    <property type="match status" value="1"/>
</dbReference>
<dbReference type="BRENDA" id="2.5.1.18">
    <property type="organism ID" value="8236"/>
</dbReference>
<proteinExistence type="inferred from homology"/>
<dbReference type="InterPro" id="IPR036249">
    <property type="entry name" value="Thioredoxin-like_sf"/>
</dbReference>
<name>Q0P7I5_CHLIS</name>
<sequence length="214" mass="24794">AQQLRLMLQYGGVEYEDKRYELQKGTDGSYKCPEWFEQDKKTLKLDLPNLPYLIDGSTELTETDAIALYLAEKLKLTGSSEKEKHLAHMTNLRIHDFRLAIIKVVYSPEHEALKGELFASFPERLALFSDFLGPKKKWLVGDSITFADFNFYDLLDILEVYVPTCLDEFPPLQRFIERFEALPKIKKYLASEQHQAVKNQPNNKSAYMGNSYVK</sequence>
<organism evidence="10">
    <name type="scientific">Chlamys islandica</name>
    <name type="common">Iceland scallop</name>
    <name type="synonym">Pecten islandicus</name>
    <dbReference type="NCBI Taxonomy" id="27808"/>
    <lineage>
        <taxon>Eukaryota</taxon>
        <taxon>Metazoa</taxon>
        <taxon>Spiralia</taxon>
        <taxon>Lophotrochozoa</taxon>
        <taxon>Mollusca</taxon>
        <taxon>Bivalvia</taxon>
        <taxon>Autobranchia</taxon>
        <taxon>Pteriomorphia</taxon>
        <taxon>Pectinida</taxon>
        <taxon>Pectinoidea</taxon>
        <taxon>Pectinidae</taxon>
        <taxon>Chlamys</taxon>
    </lineage>
</organism>
<gene>
    <name evidence="10" type="primary">gst</name>
</gene>
<evidence type="ECO:0000259" key="8">
    <source>
        <dbReference type="PROSITE" id="PS50404"/>
    </source>
</evidence>
<evidence type="ECO:0000256" key="2">
    <source>
        <dbReference type="ARBA" id="ARBA00003701"/>
    </source>
</evidence>
<protein>
    <recommendedName>
        <fullName evidence="5">glutathione transferase</fullName>
        <ecNumber evidence="5">2.5.1.18</ecNumber>
    </recommendedName>
</protein>
<dbReference type="EMBL" id="AM279651">
    <property type="protein sequence ID" value="CAK50768.1"/>
    <property type="molecule type" value="Genomic_DNA"/>
</dbReference>
<dbReference type="PANTHER" id="PTHR11571">
    <property type="entry name" value="GLUTATHIONE S-TRANSFERASE"/>
    <property type="match status" value="1"/>
</dbReference>
<dbReference type="Gene3D" id="3.40.30.10">
    <property type="entry name" value="Glutaredoxin"/>
    <property type="match status" value="1"/>
</dbReference>
<dbReference type="PROSITE" id="PS50404">
    <property type="entry name" value="GST_NTER"/>
    <property type="match status" value="1"/>
</dbReference>
<dbReference type="Pfam" id="PF14497">
    <property type="entry name" value="GST_C_3"/>
    <property type="match status" value="1"/>
</dbReference>
<dbReference type="GO" id="GO:0004364">
    <property type="term" value="F:glutathione transferase activity"/>
    <property type="evidence" value="ECO:0007669"/>
    <property type="project" value="UniProtKB-EC"/>
</dbReference>
<evidence type="ECO:0000256" key="5">
    <source>
        <dbReference type="ARBA" id="ARBA00012452"/>
    </source>
</evidence>
<dbReference type="EC" id="2.5.1.18" evidence="5"/>
<evidence type="ECO:0000256" key="1">
    <source>
        <dbReference type="ARBA" id="ARBA00002446"/>
    </source>
</evidence>
<dbReference type="FunFam" id="1.20.1050.10:FF:000003">
    <property type="entry name" value="Glutathione S-transferase 2"/>
    <property type="match status" value="1"/>
</dbReference>
<evidence type="ECO:0000256" key="3">
    <source>
        <dbReference type="ARBA" id="ARBA00005861"/>
    </source>
</evidence>
<feature type="domain" description="GST C-terminal" evidence="9">
    <location>
        <begin position="80"/>
        <end position="205"/>
    </location>
</feature>
<dbReference type="InterPro" id="IPR004045">
    <property type="entry name" value="Glutathione_S-Trfase_N"/>
</dbReference>
<evidence type="ECO:0000256" key="6">
    <source>
        <dbReference type="ARBA" id="ARBA00022679"/>
    </source>
</evidence>
<evidence type="ECO:0000313" key="10">
    <source>
        <dbReference type="EMBL" id="CAK50768.1"/>
    </source>
</evidence>
<accession>Q0P7I5</accession>
<comment type="function">
    <text evidence="2">Conjugation of reduced glutathione to a wide number of exogenous and endogenous hydrophobic electrophiles.</text>
</comment>
<dbReference type="Pfam" id="PF02798">
    <property type="entry name" value="GST_N"/>
    <property type="match status" value="1"/>
</dbReference>
<dbReference type="InterPro" id="IPR040079">
    <property type="entry name" value="Glutathione_S-Trfase"/>
</dbReference>
<evidence type="ECO:0000256" key="4">
    <source>
        <dbReference type="ARBA" id="ARBA00011738"/>
    </source>
</evidence>
<comment type="catalytic activity">
    <reaction evidence="7">
        <text>RX + glutathione = an S-substituted glutathione + a halide anion + H(+)</text>
        <dbReference type="Rhea" id="RHEA:16437"/>
        <dbReference type="ChEBI" id="CHEBI:15378"/>
        <dbReference type="ChEBI" id="CHEBI:16042"/>
        <dbReference type="ChEBI" id="CHEBI:17792"/>
        <dbReference type="ChEBI" id="CHEBI:57925"/>
        <dbReference type="ChEBI" id="CHEBI:90779"/>
        <dbReference type="EC" id="2.5.1.18"/>
    </reaction>
</comment>
<dbReference type="PROSITE" id="PS50405">
    <property type="entry name" value="GST_CTER"/>
    <property type="match status" value="1"/>
</dbReference>
<dbReference type="InterPro" id="IPR004046">
    <property type="entry name" value="GST_C"/>
</dbReference>
<evidence type="ECO:0000256" key="7">
    <source>
        <dbReference type="ARBA" id="ARBA00047960"/>
    </source>
</evidence>
<dbReference type="SFLD" id="SFLDS00019">
    <property type="entry name" value="Glutathione_Transferase_(cytos"/>
    <property type="match status" value="1"/>
</dbReference>